<feature type="domain" description="Gfo/Idh/MocA-like oxidoreductase C-terminal" evidence="2">
    <location>
        <begin position="145"/>
        <end position="364"/>
    </location>
</feature>
<name>A0A562TGA1_9HYPH</name>
<evidence type="ECO:0000313" key="4">
    <source>
        <dbReference type="Proteomes" id="UP000320593"/>
    </source>
</evidence>
<dbReference type="RefSeq" id="WP_145340096.1">
    <property type="nucleotide sequence ID" value="NZ_SMLY01000068.1"/>
</dbReference>
<dbReference type="InterPro" id="IPR004104">
    <property type="entry name" value="Gfo/Idh/MocA-like_OxRdtase_C"/>
</dbReference>
<dbReference type="AlphaFoldDB" id="A0A562TGA1"/>
<evidence type="ECO:0000259" key="1">
    <source>
        <dbReference type="Pfam" id="PF01408"/>
    </source>
</evidence>
<dbReference type="InterPro" id="IPR050424">
    <property type="entry name" value="Gfo-Idh-MocA_inositol_DH"/>
</dbReference>
<dbReference type="OrthoDB" id="9815825at2"/>
<dbReference type="GO" id="GO:0000166">
    <property type="term" value="F:nucleotide binding"/>
    <property type="evidence" value="ECO:0007669"/>
    <property type="project" value="InterPro"/>
</dbReference>
<feature type="domain" description="Gfo/Idh/MocA-like oxidoreductase N-terminal" evidence="1">
    <location>
        <begin position="5"/>
        <end position="116"/>
    </location>
</feature>
<comment type="caution">
    <text evidence="3">The sequence shown here is derived from an EMBL/GenBank/DDBJ whole genome shotgun (WGS) entry which is preliminary data.</text>
</comment>
<keyword evidence="4" id="KW-1185">Reference proteome</keyword>
<dbReference type="PANTHER" id="PTHR43593">
    <property type="match status" value="1"/>
</dbReference>
<dbReference type="SUPFAM" id="SSF51735">
    <property type="entry name" value="NAD(P)-binding Rossmann-fold domains"/>
    <property type="match status" value="1"/>
</dbReference>
<dbReference type="InterPro" id="IPR000683">
    <property type="entry name" value="Gfo/Idh/MocA-like_OxRdtase_N"/>
</dbReference>
<dbReference type="PANTHER" id="PTHR43593:SF1">
    <property type="entry name" value="INOSITOL 2-DEHYDROGENASE"/>
    <property type="match status" value="1"/>
</dbReference>
<evidence type="ECO:0000259" key="2">
    <source>
        <dbReference type="Pfam" id="PF02894"/>
    </source>
</evidence>
<proteinExistence type="predicted"/>
<dbReference type="Gene3D" id="3.30.360.10">
    <property type="entry name" value="Dihydrodipicolinate Reductase, domain 2"/>
    <property type="match status" value="1"/>
</dbReference>
<dbReference type="Pfam" id="PF02894">
    <property type="entry name" value="GFO_IDH_MocA_C"/>
    <property type="match status" value="1"/>
</dbReference>
<dbReference type="Gene3D" id="3.40.50.720">
    <property type="entry name" value="NAD(P)-binding Rossmann-like Domain"/>
    <property type="match status" value="1"/>
</dbReference>
<protein>
    <submittedName>
        <fullName evidence="3">Putative dehydrogenase</fullName>
    </submittedName>
</protein>
<dbReference type="Pfam" id="PF01408">
    <property type="entry name" value="GFO_IDH_MocA"/>
    <property type="match status" value="1"/>
</dbReference>
<dbReference type="SUPFAM" id="SSF55347">
    <property type="entry name" value="Glyceraldehyde-3-phosphate dehydrogenase-like, C-terminal domain"/>
    <property type="match status" value="1"/>
</dbReference>
<reference evidence="3 4" key="1">
    <citation type="submission" date="2019-07" db="EMBL/GenBank/DDBJ databases">
        <title>Genomic Encyclopedia of Archaeal and Bacterial Type Strains, Phase II (KMG-II): from individual species to whole genera.</title>
        <authorList>
            <person name="Goeker M."/>
        </authorList>
    </citation>
    <scope>NUCLEOTIDE SEQUENCE [LARGE SCALE GENOMIC DNA]</scope>
    <source>
        <strain evidence="3 4">ATCC BAA-252</strain>
    </source>
</reference>
<evidence type="ECO:0000313" key="3">
    <source>
        <dbReference type="EMBL" id="TWI92555.1"/>
    </source>
</evidence>
<dbReference type="EMBL" id="VLLF01000001">
    <property type="protein sequence ID" value="TWI92555.1"/>
    <property type="molecule type" value="Genomic_DNA"/>
</dbReference>
<dbReference type="Proteomes" id="UP000320593">
    <property type="component" value="Unassembled WGS sequence"/>
</dbReference>
<organism evidence="3 4">
    <name type="scientific">Roseibium hamelinense</name>
    <dbReference type="NCBI Taxonomy" id="150831"/>
    <lineage>
        <taxon>Bacteria</taxon>
        <taxon>Pseudomonadati</taxon>
        <taxon>Pseudomonadota</taxon>
        <taxon>Alphaproteobacteria</taxon>
        <taxon>Hyphomicrobiales</taxon>
        <taxon>Stappiaceae</taxon>
        <taxon>Roseibium</taxon>
    </lineage>
</organism>
<gene>
    <name evidence="3" type="ORF">JM93_00097</name>
</gene>
<sequence length="373" mass="40709">MSATVNYGIIGCGMMGQEHLHNIALLPGARVSVIFEPDVEMAARAARIAPDAQMVGSVAELLEVSSLDCILIASPNHHHVAQMEEIRATRPLPLLVEKPLFTDPQDLQRLEAFRAAYPAPVWVAMEYRYMPPIAALIERAHEATGGISMLTIREHRFPFLDKVGAWNRFNRYSGGTFVEKCCHFFDLMRLILKSEPVRIMASGGQATNHLTERYEGETPDVLDHGYVIAEFQSGARAMLELCMFAEGARYQEEISAVGPAGKIEAFVPGPGRFWPPTLGQPPVPQLVVSPRAPKGPQVIDVPVDPDLLAAGDHNGSTFYQHERFLALVRGQTAVPEVSLEDGWRAVAMGLAAQQSARTGQTVPVQLGKLSSAA</sequence>
<accession>A0A562TGA1</accession>
<dbReference type="InterPro" id="IPR036291">
    <property type="entry name" value="NAD(P)-bd_dom_sf"/>
</dbReference>